<sequence>MSSLLKMGMDLAEQSKAQQQRTGEMLKAAFSEHESFVKSELNESAKRIRYAISAHEKGMTEAMESNRLNVRKMVGRTWLTIIMVSVLLLAMNGSFLWWQGQKMLSNYRTLSDQKESMVKLNAKTWGVRYQETRDGRRFLIIPKGTHPEIIPYNGTKWIQLKQE</sequence>
<organism evidence="2 3">
    <name type="scientific">Escherichia coli</name>
    <dbReference type="NCBI Taxonomy" id="562"/>
    <lineage>
        <taxon>Bacteria</taxon>
        <taxon>Pseudomonadati</taxon>
        <taxon>Pseudomonadota</taxon>
        <taxon>Gammaproteobacteria</taxon>
        <taxon>Enterobacterales</taxon>
        <taxon>Enterobacteriaceae</taxon>
        <taxon>Escherichia</taxon>
    </lineage>
</organism>
<keyword evidence="1" id="KW-0472">Membrane</keyword>
<evidence type="ECO:0000256" key="1">
    <source>
        <dbReference type="SAM" id="Phobius"/>
    </source>
</evidence>
<feature type="transmembrane region" description="Helical" evidence="1">
    <location>
        <begin position="77"/>
        <end position="98"/>
    </location>
</feature>
<dbReference type="InterPro" id="IPR006922">
    <property type="entry name" value="MbeB-like"/>
</dbReference>
<protein>
    <submittedName>
        <fullName evidence="2">MbeB family mobilization protein</fullName>
    </submittedName>
</protein>
<keyword evidence="1" id="KW-1133">Transmembrane helix</keyword>
<accession>A0A8T3UPV6</accession>
<gene>
    <name evidence="2" type="ORF">HEP30_026035</name>
</gene>
<keyword evidence="1" id="KW-0812">Transmembrane</keyword>
<dbReference type="Pfam" id="PF04837">
    <property type="entry name" value="MbeB_N"/>
    <property type="match status" value="1"/>
</dbReference>
<dbReference type="Proteomes" id="UP000531761">
    <property type="component" value="Unassembled WGS sequence"/>
</dbReference>
<evidence type="ECO:0000313" key="2">
    <source>
        <dbReference type="EMBL" id="MBB2469478.1"/>
    </source>
</evidence>
<proteinExistence type="predicted"/>
<evidence type="ECO:0000313" key="3">
    <source>
        <dbReference type="Proteomes" id="UP000531761"/>
    </source>
</evidence>
<name>A0A8T3UPV6_ECOLX</name>
<dbReference type="AlphaFoldDB" id="A0A8T3UPV6"/>
<dbReference type="EMBL" id="JABWMK020000112">
    <property type="protein sequence ID" value="MBB2469478.1"/>
    <property type="molecule type" value="Genomic_DNA"/>
</dbReference>
<comment type="caution">
    <text evidence="2">The sequence shown here is derived from an EMBL/GenBank/DDBJ whole genome shotgun (WGS) entry which is preliminary data.</text>
</comment>
<reference evidence="2 3" key="1">
    <citation type="submission" date="2020-08" db="EMBL/GenBank/DDBJ databases">
        <title>Draft genome sequences of isolates of diverse host origin from the E. coli Reference Center.</title>
        <authorList>
            <person name="Lacher D.W."/>
            <person name="Mammel M.K."/>
            <person name="Gangiredla J."/>
            <person name="Gebru S.T."/>
            <person name="Barnaba T.J."/>
            <person name="Majowicz S.A."/>
            <person name="Dudley E.G."/>
        </authorList>
    </citation>
    <scope>NUCLEOTIDE SEQUENCE [LARGE SCALE GENOMIC DNA]</scope>
    <source>
        <strain evidence="2 3">10.0349</strain>
    </source>
</reference>